<dbReference type="GO" id="GO:0060693">
    <property type="term" value="P:regulation of branching involved in salivary gland morphogenesis"/>
    <property type="evidence" value="ECO:0007669"/>
    <property type="project" value="TreeGrafter"/>
</dbReference>
<evidence type="ECO:0000313" key="3">
    <source>
        <dbReference type="Proteomes" id="UP000233060"/>
    </source>
</evidence>
<reference evidence="2" key="1">
    <citation type="submission" date="2025-08" db="UniProtKB">
        <authorList>
            <consortium name="Ensembl"/>
        </authorList>
    </citation>
    <scope>IDENTIFICATION</scope>
</reference>
<proteinExistence type="predicted"/>
<feature type="domain" description="BTB" evidence="1">
    <location>
        <begin position="109"/>
        <end position="178"/>
    </location>
</feature>
<dbReference type="SUPFAM" id="SSF54695">
    <property type="entry name" value="POZ domain"/>
    <property type="match status" value="2"/>
</dbReference>
<accession>A0A2K5KK43</accession>
<dbReference type="Proteomes" id="UP000233060">
    <property type="component" value="Unassembled WGS sequence"/>
</dbReference>
<dbReference type="AlphaFoldDB" id="A0A2K5KK43"/>
<dbReference type="InterPro" id="IPR000210">
    <property type="entry name" value="BTB/POZ_dom"/>
</dbReference>
<dbReference type="Ensembl" id="ENSCATT00000005713.1">
    <property type="protein sequence ID" value="ENSCATP00000001074.1"/>
    <property type="gene ID" value="ENSCATG00000005168.1"/>
</dbReference>
<name>A0A2K5KK43_CERAT</name>
<dbReference type="InterPro" id="IPR047935">
    <property type="entry name" value="BTBD7_BTB_POZ_second"/>
</dbReference>
<reference evidence="2" key="2">
    <citation type="submission" date="2025-09" db="UniProtKB">
        <authorList>
            <consortium name="Ensembl"/>
        </authorList>
    </citation>
    <scope>IDENTIFICATION</scope>
</reference>
<dbReference type="CDD" id="cd18284">
    <property type="entry name" value="BTB2_POZ_BTBD7"/>
    <property type="match status" value="1"/>
</dbReference>
<dbReference type="InterPro" id="IPR042345">
    <property type="entry name" value="Btbd7"/>
</dbReference>
<sequence length="362" mass="40444">MGANASNYPHSCSLRVGGNSQAQQTFIGTSSYSQQGYGCESKLYSLDHGHEKSQDKKKENLWPCHPQKEVCRSCQADARTPLWVGWNVSIKGAFSTSQYADLYEYKYCTEVDLIFQETCFPVHRAILAARCPFFKTLLSSSPEYGAEIIMDINTAGIDMPMFSALLHYLYTGEFGMENSRFQNVDILVQLSAEFGTPNSLDVGLCGLFDYMCYYDVVLRFSSDLELVEAFGGNQNCLDEELKAHKAVISARSPFFRNLLQRRIRTDESIIPKKCAKVILHCMCTDVVDLSVLHCSPSMGSLSDVQALVAGKPNMTRAEEAMELYHIALFLEFNMLAQEETTVSRPACAAELSNSCLLPQSYI</sequence>
<dbReference type="OMA" id="YHTAPFL"/>
<evidence type="ECO:0000313" key="2">
    <source>
        <dbReference type="Ensembl" id="ENSCATP00000001074.1"/>
    </source>
</evidence>
<dbReference type="CDD" id="cd18283">
    <property type="entry name" value="BTB1_POZ_BTBD7"/>
    <property type="match status" value="1"/>
</dbReference>
<dbReference type="PANTHER" id="PTHR16064">
    <property type="entry name" value="BTB POZ DOMAIN CONTAINING 7"/>
    <property type="match status" value="1"/>
</dbReference>
<dbReference type="InterPro" id="IPR011333">
    <property type="entry name" value="SKP1/BTB/POZ_sf"/>
</dbReference>
<keyword evidence="3" id="KW-1185">Reference proteome</keyword>
<feature type="domain" description="BTB" evidence="1">
    <location>
        <begin position="222"/>
        <end position="291"/>
    </location>
</feature>
<dbReference type="Pfam" id="PF00651">
    <property type="entry name" value="BTB"/>
    <property type="match status" value="2"/>
</dbReference>
<dbReference type="PROSITE" id="PS50097">
    <property type="entry name" value="BTB"/>
    <property type="match status" value="2"/>
</dbReference>
<dbReference type="Gene3D" id="3.30.710.10">
    <property type="entry name" value="Potassium Channel Kv1.1, Chain A"/>
    <property type="match status" value="2"/>
</dbReference>
<protein>
    <recommendedName>
        <fullName evidence="1">BTB domain-containing protein</fullName>
    </recommendedName>
</protein>
<dbReference type="GO" id="GO:0061138">
    <property type="term" value="P:morphogenesis of a branching epithelium"/>
    <property type="evidence" value="ECO:0007669"/>
    <property type="project" value="InterPro"/>
</dbReference>
<dbReference type="InterPro" id="IPR047934">
    <property type="entry name" value="BTBD7_BTB_POZ_first"/>
</dbReference>
<evidence type="ECO:0000259" key="1">
    <source>
        <dbReference type="PROSITE" id="PS50097"/>
    </source>
</evidence>
<organism evidence="2 3">
    <name type="scientific">Cercocebus atys</name>
    <name type="common">Sooty mangabey</name>
    <name type="synonym">Cercocebus torquatus atys</name>
    <dbReference type="NCBI Taxonomy" id="9531"/>
    <lineage>
        <taxon>Eukaryota</taxon>
        <taxon>Metazoa</taxon>
        <taxon>Chordata</taxon>
        <taxon>Craniata</taxon>
        <taxon>Vertebrata</taxon>
        <taxon>Euteleostomi</taxon>
        <taxon>Mammalia</taxon>
        <taxon>Eutheria</taxon>
        <taxon>Euarchontoglires</taxon>
        <taxon>Primates</taxon>
        <taxon>Haplorrhini</taxon>
        <taxon>Catarrhini</taxon>
        <taxon>Cercopithecidae</taxon>
        <taxon>Cercopithecinae</taxon>
        <taxon>Cercocebus</taxon>
    </lineage>
</organism>
<dbReference type="GeneTree" id="ENSGT00390000014092"/>
<dbReference type="SMART" id="SM00225">
    <property type="entry name" value="BTB"/>
    <property type="match status" value="1"/>
</dbReference>
<dbReference type="PANTHER" id="PTHR16064:SF3">
    <property type="entry name" value="BTB_POZ DOMAIN-CONTAINING PROTEIN 7"/>
    <property type="match status" value="1"/>
</dbReference>